<gene>
    <name evidence="1" type="ORF">KK1_023593</name>
</gene>
<dbReference type="Gramene" id="C.cajan_22919.t">
    <property type="protein sequence ID" value="C.cajan_22919.t.cds1"/>
    <property type="gene ID" value="C.cajan_22919"/>
</dbReference>
<organism evidence="1 2">
    <name type="scientific">Cajanus cajan</name>
    <name type="common">Pigeon pea</name>
    <name type="synonym">Cajanus indicus</name>
    <dbReference type="NCBI Taxonomy" id="3821"/>
    <lineage>
        <taxon>Eukaryota</taxon>
        <taxon>Viridiplantae</taxon>
        <taxon>Streptophyta</taxon>
        <taxon>Embryophyta</taxon>
        <taxon>Tracheophyta</taxon>
        <taxon>Spermatophyta</taxon>
        <taxon>Magnoliopsida</taxon>
        <taxon>eudicotyledons</taxon>
        <taxon>Gunneridae</taxon>
        <taxon>Pentapetalae</taxon>
        <taxon>rosids</taxon>
        <taxon>fabids</taxon>
        <taxon>Fabales</taxon>
        <taxon>Fabaceae</taxon>
        <taxon>Papilionoideae</taxon>
        <taxon>50 kb inversion clade</taxon>
        <taxon>NPAAA clade</taxon>
        <taxon>indigoferoid/millettioid clade</taxon>
        <taxon>Phaseoleae</taxon>
        <taxon>Cajanus</taxon>
    </lineage>
</organism>
<dbReference type="OMA" id="KPARWAL"/>
<proteinExistence type="predicted"/>
<dbReference type="STRING" id="3821.A0A151T2E5"/>
<dbReference type="EMBL" id="CM003611">
    <property type="protein sequence ID" value="KYP61168.1"/>
    <property type="molecule type" value="Genomic_DNA"/>
</dbReference>
<keyword evidence="2" id="KW-1185">Reference proteome</keyword>
<evidence type="ECO:0000313" key="1">
    <source>
        <dbReference type="EMBL" id="KYP61168.1"/>
    </source>
</evidence>
<dbReference type="Proteomes" id="UP000075243">
    <property type="component" value="Chromosome 9"/>
</dbReference>
<name>A0A151T2E5_CAJCA</name>
<accession>A0A151T2E5</accession>
<protein>
    <submittedName>
        <fullName evidence="1">Uncharacterized protein</fullName>
    </submittedName>
</protein>
<evidence type="ECO:0000313" key="2">
    <source>
        <dbReference type="Proteomes" id="UP000075243"/>
    </source>
</evidence>
<reference evidence="1 2" key="1">
    <citation type="journal article" date="2012" name="Nat. Biotechnol.">
        <title>Draft genome sequence of pigeonpea (Cajanus cajan), an orphan legume crop of resource-poor farmers.</title>
        <authorList>
            <person name="Varshney R.K."/>
            <person name="Chen W."/>
            <person name="Li Y."/>
            <person name="Bharti A.K."/>
            <person name="Saxena R.K."/>
            <person name="Schlueter J.A."/>
            <person name="Donoghue M.T."/>
            <person name="Azam S."/>
            <person name="Fan G."/>
            <person name="Whaley A.M."/>
            <person name="Farmer A.D."/>
            <person name="Sheridan J."/>
            <person name="Iwata A."/>
            <person name="Tuteja R."/>
            <person name="Penmetsa R.V."/>
            <person name="Wu W."/>
            <person name="Upadhyaya H.D."/>
            <person name="Yang S.P."/>
            <person name="Shah T."/>
            <person name="Saxena K.B."/>
            <person name="Michael T."/>
            <person name="McCombie W.R."/>
            <person name="Yang B."/>
            <person name="Zhang G."/>
            <person name="Yang H."/>
            <person name="Wang J."/>
            <person name="Spillane C."/>
            <person name="Cook D.R."/>
            <person name="May G.D."/>
            <person name="Xu X."/>
            <person name="Jackson S.A."/>
        </authorList>
    </citation>
    <scope>NUCLEOTIDE SEQUENCE [LARGE SCALE GENOMIC DNA]</scope>
    <source>
        <strain evidence="2">cv. Asha</strain>
    </source>
</reference>
<dbReference type="AlphaFoldDB" id="A0A151T2E5"/>
<sequence length="244" mass="28630">MTTKARNEINRFSSQRFILIKHYRVHFTIFIFITCVTFFIALHTRFFLQTPPPQPSSWRSSIFNTTNELNSMVHMLRSSVTFLPLKDLRYARAPLEGHTWFMSSMYDTHEDGEVQYQQFPSESSHGRLLCLKGRDTHDGSWNSYALAWSQALPYNTTFTRGLTFVSYNHYNYDNLWHGLSSMVPFVAWHKMNNCSMLPSRWVLYHWGELRFKMGLWVGTLMEATFNGPQIVERFDGVDEDGPVL</sequence>